<dbReference type="EMBL" id="KI632299">
    <property type="protein sequence ID" value="EYU19285.1"/>
    <property type="molecule type" value="Genomic_DNA"/>
</dbReference>
<feature type="non-terminal residue" evidence="2">
    <location>
        <position position="235"/>
    </location>
</feature>
<gene>
    <name evidence="2" type="ORF">MIMGU_mgv1a022847mg</name>
</gene>
<accession>A0A022PYH7</accession>
<sequence length="235" mass="27657">MTGIGETTLVKQVYNDPRIVNEFQTRLFVHISPMYNRFADIQLLVLNQLDVIHYEKLLYKNCDYLDHQLSEALSFKNYLTVLDDVWIGIINLQDNGKGSRFIIISHIQSLGRSVLNTDVFLLPLMKDDQNNLRGKLFEEWKTLFENKDPLVVTRDDETPLSKARYFSYMMLPQYLKALFMYMVLPLHFRLLKKLDSLAIRLYEFPHQILSFIHLSIPEQLESVEMLELDDCSPSF</sequence>
<proteinExistence type="predicted"/>
<keyword evidence="3" id="KW-1185">Reference proteome</keyword>
<feature type="domain" description="NB-ARC" evidence="1">
    <location>
        <begin position="1"/>
        <end position="88"/>
    </location>
</feature>
<name>A0A022PYH7_ERYGU</name>
<dbReference type="GO" id="GO:0043531">
    <property type="term" value="F:ADP binding"/>
    <property type="evidence" value="ECO:0007669"/>
    <property type="project" value="InterPro"/>
</dbReference>
<dbReference type="Proteomes" id="UP000030748">
    <property type="component" value="Unassembled WGS sequence"/>
</dbReference>
<evidence type="ECO:0000313" key="3">
    <source>
        <dbReference type="Proteomes" id="UP000030748"/>
    </source>
</evidence>
<dbReference type="Gene3D" id="3.40.50.300">
    <property type="entry name" value="P-loop containing nucleotide triphosphate hydrolases"/>
    <property type="match status" value="1"/>
</dbReference>
<evidence type="ECO:0000313" key="2">
    <source>
        <dbReference type="EMBL" id="EYU19285.1"/>
    </source>
</evidence>
<dbReference type="STRING" id="4155.A0A022PYH7"/>
<dbReference type="InterPro" id="IPR002182">
    <property type="entry name" value="NB-ARC"/>
</dbReference>
<evidence type="ECO:0000259" key="1">
    <source>
        <dbReference type="Pfam" id="PF00931"/>
    </source>
</evidence>
<protein>
    <recommendedName>
        <fullName evidence="1">NB-ARC domain-containing protein</fullName>
    </recommendedName>
</protein>
<reference evidence="2 3" key="1">
    <citation type="journal article" date="2013" name="Proc. Natl. Acad. Sci. U.S.A.">
        <title>Fine-scale variation in meiotic recombination in Mimulus inferred from population shotgun sequencing.</title>
        <authorList>
            <person name="Hellsten U."/>
            <person name="Wright K.M."/>
            <person name="Jenkins J."/>
            <person name="Shu S."/>
            <person name="Yuan Y."/>
            <person name="Wessler S.R."/>
            <person name="Schmutz J."/>
            <person name="Willis J.H."/>
            <person name="Rokhsar D.S."/>
        </authorList>
    </citation>
    <scope>NUCLEOTIDE SEQUENCE [LARGE SCALE GENOMIC DNA]</scope>
    <source>
        <strain evidence="3">cv. DUN x IM62</strain>
    </source>
</reference>
<dbReference type="AlphaFoldDB" id="A0A022PYH7"/>
<dbReference type="Pfam" id="PF00931">
    <property type="entry name" value="NB-ARC"/>
    <property type="match status" value="1"/>
</dbReference>
<dbReference type="InterPro" id="IPR027417">
    <property type="entry name" value="P-loop_NTPase"/>
</dbReference>
<organism evidence="2 3">
    <name type="scientific">Erythranthe guttata</name>
    <name type="common">Yellow monkey flower</name>
    <name type="synonym">Mimulus guttatus</name>
    <dbReference type="NCBI Taxonomy" id="4155"/>
    <lineage>
        <taxon>Eukaryota</taxon>
        <taxon>Viridiplantae</taxon>
        <taxon>Streptophyta</taxon>
        <taxon>Embryophyta</taxon>
        <taxon>Tracheophyta</taxon>
        <taxon>Spermatophyta</taxon>
        <taxon>Magnoliopsida</taxon>
        <taxon>eudicotyledons</taxon>
        <taxon>Gunneridae</taxon>
        <taxon>Pentapetalae</taxon>
        <taxon>asterids</taxon>
        <taxon>lamiids</taxon>
        <taxon>Lamiales</taxon>
        <taxon>Phrymaceae</taxon>
        <taxon>Erythranthe</taxon>
    </lineage>
</organism>
<dbReference type="SUPFAM" id="SSF52540">
    <property type="entry name" value="P-loop containing nucleoside triphosphate hydrolases"/>
    <property type="match status" value="1"/>
</dbReference>